<feature type="signal peptide" evidence="1">
    <location>
        <begin position="1"/>
        <end position="31"/>
    </location>
</feature>
<comment type="caution">
    <text evidence="3">The sequence shown here is derived from an EMBL/GenBank/DDBJ whole genome shotgun (WGS) entry which is preliminary data.</text>
</comment>
<name>A0A3M6R347_9BURK</name>
<keyword evidence="1" id="KW-0732">Signal</keyword>
<organism evidence="3 4">
    <name type="scientific">Allofranklinella schreckenbergeri</name>
    <dbReference type="NCBI Taxonomy" id="1076744"/>
    <lineage>
        <taxon>Bacteria</taxon>
        <taxon>Pseudomonadati</taxon>
        <taxon>Pseudomonadota</taxon>
        <taxon>Betaproteobacteria</taxon>
        <taxon>Burkholderiales</taxon>
        <taxon>Comamonadaceae</taxon>
        <taxon>Allofranklinella</taxon>
    </lineage>
</organism>
<dbReference type="PROSITE" id="PS50983">
    <property type="entry name" value="FE_B12_PBP"/>
    <property type="match status" value="1"/>
</dbReference>
<sequence>MMRRRDLLARGALASLAPLASLAASPLSAWARQPTAQAPSVQAASAAPAAPASAASAQSPSLIHYFGPPLAAPPQRLLASGPPAAVMLAALAPERLLGWPNPLRPEALAMLSPRLRALPTTGSLTGRNSSLSMEDLLARRIDLIVDVGTFNPYYQSLAQNVVAQTGIPYVLVEGRLAQSGRQLRELGALLGAAPRGETLGAYADALLQAAHQQRASRPAAKQPAEQPAEQPSIYLARGADGLETAVAGSINTEVFELAGARNVADLRTGAVVRISLEQLLHWQPDYIVTQQPGLAQTLRQHPAWQSLRAVRQGRVVQTGYLPFGWIDSPPSVNRLMGLRWLISTLHQGRTPADIRQQAAAFYQLFYGTGPDANWPTGALPQSL</sequence>
<proteinExistence type="predicted"/>
<accession>A0A3M6R347</accession>
<dbReference type="Gene3D" id="1.20.58.2180">
    <property type="match status" value="1"/>
</dbReference>
<dbReference type="PANTHER" id="PTHR30535">
    <property type="entry name" value="VITAMIN B12-BINDING PROTEIN"/>
    <property type="match status" value="1"/>
</dbReference>
<dbReference type="SUPFAM" id="SSF53807">
    <property type="entry name" value="Helical backbone' metal receptor"/>
    <property type="match status" value="1"/>
</dbReference>
<dbReference type="Proteomes" id="UP000281171">
    <property type="component" value="Unassembled WGS sequence"/>
</dbReference>
<dbReference type="PANTHER" id="PTHR30535:SF34">
    <property type="entry name" value="MOLYBDATE-BINDING PROTEIN MOLA"/>
    <property type="match status" value="1"/>
</dbReference>
<dbReference type="InterPro" id="IPR050902">
    <property type="entry name" value="ABC_Transporter_SBP"/>
</dbReference>
<dbReference type="InterPro" id="IPR006311">
    <property type="entry name" value="TAT_signal"/>
</dbReference>
<evidence type="ECO:0000256" key="1">
    <source>
        <dbReference type="SAM" id="SignalP"/>
    </source>
</evidence>
<dbReference type="Gene3D" id="3.40.50.1980">
    <property type="entry name" value="Nitrogenase molybdenum iron protein domain"/>
    <property type="match status" value="2"/>
</dbReference>
<dbReference type="Pfam" id="PF01497">
    <property type="entry name" value="Peripla_BP_2"/>
    <property type="match status" value="1"/>
</dbReference>
<feature type="domain" description="Fe/B12 periplasmic-binding" evidence="2">
    <location>
        <begin position="76"/>
        <end position="349"/>
    </location>
</feature>
<evidence type="ECO:0000259" key="2">
    <source>
        <dbReference type="PROSITE" id="PS50983"/>
    </source>
</evidence>
<dbReference type="AlphaFoldDB" id="A0A3M6R347"/>
<gene>
    <name evidence="3" type="ORF">EBQ24_06385</name>
</gene>
<dbReference type="InterPro" id="IPR002491">
    <property type="entry name" value="ABC_transptr_periplasmic_BD"/>
</dbReference>
<evidence type="ECO:0000313" key="4">
    <source>
        <dbReference type="Proteomes" id="UP000281171"/>
    </source>
</evidence>
<protein>
    <submittedName>
        <fullName evidence="3">Iron ABC transporter substrate-binding protein</fullName>
    </submittedName>
</protein>
<evidence type="ECO:0000313" key="3">
    <source>
        <dbReference type="EMBL" id="RMX09519.1"/>
    </source>
</evidence>
<reference evidence="3 4" key="1">
    <citation type="submission" date="2018-10" db="EMBL/GenBank/DDBJ databases">
        <title>Comamonadaceae CDC group NO-1 genome sequencing and assembly.</title>
        <authorList>
            <person name="Bernier A.-M."/>
            <person name="Bernard K."/>
        </authorList>
    </citation>
    <scope>NUCLEOTIDE SEQUENCE [LARGE SCALE GENOMIC DNA]</scope>
    <source>
        <strain evidence="3 4">NML180581</strain>
    </source>
</reference>
<feature type="chain" id="PRO_5018087277" evidence="1">
    <location>
        <begin position="32"/>
        <end position="383"/>
    </location>
</feature>
<dbReference type="EMBL" id="RDQK01000013">
    <property type="protein sequence ID" value="RMX09519.1"/>
    <property type="molecule type" value="Genomic_DNA"/>
</dbReference>
<dbReference type="PROSITE" id="PS51318">
    <property type="entry name" value="TAT"/>
    <property type="match status" value="1"/>
</dbReference>
<dbReference type="GO" id="GO:0071281">
    <property type="term" value="P:cellular response to iron ion"/>
    <property type="evidence" value="ECO:0007669"/>
    <property type="project" value="TreeGrafter"/>
</dbReference>